<keyword evidence="3 7" id="KW-0812">Transmembrane</keyword>
<evidence type="ECO:0000256" key="7">
    <source>
        <dbReference type="SAM" id="Phobius"/>
    </source>
</evidence>
<evidence type="ECO:0000256" key="5">
    <source>
        <dbReference type="ARBA" id="ARBA00023136"/>
    </source>
</evidence>
<evidence type="ECO:0000313" key="9">
    <source>
        <dbReference type="Proteomes" id="UP000694388"/>
    </source>
</evidence>
<keyword evidence="6" id="KW-1015">Disulfide bond</keyword>
<reference evidence="8" key="2">
    <citation type="submission" date="2025-09" db="UniProtKB">
        <authorList>
            <consortium name="Ensembl"/>
        </authorList>
    </citation>
    <scope>IDENTIFICATION</scope>
</reference>
<comment type="subcellular location">
    <subcellularLocation>
        <location evidence="1">Membrane</location>
        <topology evidence="1">Multi-pass membrane protein</topology>
    </subcellularLocation>
</comment>
<evidence type="ECO:0000313" key="8">
    <source>
        <dbReference type="Ensembl" id="ENSEBUP00000016639.1"/>
    </source>
</evidence>
<dbReference type="OMA" id="NIIMTWA"/>
<dbReference type="PANTHER" id="PTHR11616:SF309">
    <property type="entry name" value="TRANSPORTER"/>
    <property type="match status" value="1"/>
</dbReference>
<reference evidence="8" key="1">
    <citation type="submission" date="2025-08" db="UniProtKB">
        <authorList>
            <consortium name="Ensembl"/>
        </authorList>
    </citation>
    <scope>IDENTIFICATION</scope>
</reference>
<dbReference type="SUPFAM" id="SSF161070">
    <property type="entry name" value="SNF-like"/>
    <property type="match status" value="1"/>
</dbReference>
<feature type="transmembrane region" description="Helical" evidence="7">
    <location>
        <begin position="53"/>
        <end position="74"/>
    </location>
</feature>
<dbReference type="GO" id="GO:0006865">
    <property type="term" value="P:amino acid transport"/>
    <property type="evidence" value="ECO:0007669"/>
    <property type="project" value="TreeGrafter"/>
</dbReference>
<dbReference type="PRINTS" id="PR00176">
    <property type="entry name" value="NANEUSMPORT"/>
</dbReference>
<dbReference type="PROSITE" id="PS00754">
    <property type="entry name" value="NA_NEUROTRAN_SYMP_2"/>
    <property type="match status" value="1"/>
</dbReference>
<dbReference type="GO" id="GO:0005886">
    <property type="term" value="C:plasma membrane"/>
    <property type="evidence" value="ECO:0007669"/>
    <property type="project" value="TreeGrafter"/>
</dbReference>
<keyword evidence="4 7" id="KW-1133">Transmembrane helix</keyword>
<dbReference type="AlphaFoldDB" id="A0A8C4QK44"/>
<dbReference type="Proteomes" id="UP000694388">
    <property type="component" value="Unplaced"/>
</dbReference>
<evidence type="ECO:0000256" key="2">
    <source>
        <dbReference type="ARBA" id="ARBA00022448"/>
    </source>
</evidence>
<feature type="transmembrane region" description="Helical" evidence="7">
    <location>
        <begin position="12"/>
        <end position="33"/>
    </location>
</feature>
<keyword evidence="9" id="KW-1185">Reference proteome</keyword>
<name>A0A8C4QK44_EPTBU</name>
<dbReference type="PANTHER" id="PTHR11616">
    <property type="entry name" value="SODIUM/CHLORIDE DEPENDENT TRANSPORTER"/>
    <property type="match status" value="1"/>
</dbReference>
<sequence length="175" mass="19510">MNDAGGQDIKGAFLIPFLIFVLFCGIPLVFLEMAVGQYTAQGGITCWTNICPLFTGIGIGGVVCLSFSIIYYNIIMTWALFYLAYSFTNDLPWATCNHTWNTANCLADTVTHNFTPGGNGFNYLNYTSPTTEFWNFFNRFVECWVKLLDTCPSSFNAIPRFDAGGRNAKYITSSQ</sequence>
<feature type="disulfide bond" evidence="6">
    <location>
        <begin position="96"/>
        <end position="105"/>
    </location>
</feature>
<evidence type="ECO:0000256" key="6">
    <source>
        <dbReference type="PIRSR" id="PIRSR600175-2"/>
    </source>
</evidence>
<evidence type="ECO:0000256" key="1">
    <source>
        <dbReference type="ARBA" id="ARBA00004141"/>
    </source>
</evidence>
<evidence type="ECO:0000256" key="4">
    <source>
        <dbReference type="ARBA" id="ARBA00022989"/>
    </source>
</evidence>
<dbReference type="GeneTree" id="ENSGT00940000159688"/>
<proteinExistence type="predicted"/>
<evidence type="ECO:0000256" key="3">
    <source>
        <dbReference type="ARBA" id="ARBA00022692"/>
    </source>
</evidence>
<dbReference type="Ensembl" id="ENSEBUT00000017215.1">
    <property type="protein sequence ID" value="ENSEBUP00000016639.1"/>
    <property type="gene ID" value="ENSEBUG00000010442.1"/>
</dbReference>
<dbReference type="InterPro" id="IPR000175">
    <property type="entry name" value="Na/ntran_symport"/>
</dbReference>
<protein>
    <submittedName>
        <fullName evidence="8">Uncharacterized protein</fullName>
    </submittedName>
</protein>
<dbReference type="PROSITE" id="PS50267">
    <property type="entry name" value="NA_NEUROTRAN_SYMP_3"/>
    <property type="match status" value="1"/>
</dbReference>
<dbReference type="Pfam" id="PF00209">
    <property type="entry name" value="SNF"/>
    <property type="match status" value="1"/>
</dbReference>
<dbReference type="GO" id="GO:0035725">
    <property type="term" value="P:sodium ion transmembrane transport"/>
    <property type="evidence" value="ECO:0007669"/>
    <property type="project" value="TreeGrafter"/>
</dbReference>
<dbReference type="InterPro" id="IPR037272">
    <property type="entry name" value="SNS_sf"/>
</dbReference>
<keyword evidence="2" id="KW-0813">Transport</keyword>
<keyword evidence="5 7" id="KW-0472">Membrane</keyword>
<accession>A0A8C4QK44</accession>
<organism evidence="8 9">
    <name type="scientific">Eptatretus burgeri</name>
    <name type="common">Inshore hagfish</name>
    <dbReference type="NCBI Taxonomy" id="7764"/>
    <lineage>
        <taxon>Eukaryota</taxon>
        <taxon>Metazoa</taxon>
        <taxon>Chordata</taxon>
        <taxon>Craniata</taxon>
        <taxon>Vertebrata</taxon>
        <taxon>Cyclostomata</taxon>
        <taxon>Myxini</taxon>
        <taxon>Myxiniformes</taxon>
        <taxon>Myxinidae</taxon>
        <taxon>Eptatretinae</taxon>
        <taxon>Eptatretus</taxon>
    </lineage>
</organism>